<sequence length="387" mass="44825">MEFHRNIGNDLTTIDRKRKGSFDDVKEDVKPTPSENFKKRLLDFDYDSDSYGEYEESDAEKVNCLDEGEEILNITNFSFDEWVDTCNSERWTLNNGEKVRDVLLRMTQNAIKKLDKSKRIDGKILSVIRLGLSSIIDLSSEFEEGMHTWFGQDWEDLKAKCSSKIKFEIKRFEGNTLADIIKIEELCTSYKYWEAWSYILDRMKERPSDDAHRQVLRIYFYVGETVSKPTLNRKIDLRVLTVGDDRDLSHSEFARKATPLKIIKDRIEDSTIFGLQSAGLEGQIFAVDLLDEGLYFSLNGPSFRFPAQLNDIRGLRNTLEVLYLFKANIANKAKYLSHNDGNRITKILDTKSIAKKPQHIKVGYIKKTYFTPKESLINEIKTISSQT</sequence>
<comment type="caution">
    <text evidence="1">The sequence shown here is derived from an EMBL/GenBank/DDBJ whole genome shotgun (WGS) entry which is preliminary data.</text>
</comment>
<keyword evidence="2" id="KW-1185">Reference proteome</keyword>
<proteinExistence type="predicted"/>
<organism evidence="1 2">
    <name type="scientific">Acaulospora colombiana</name>
    <dbReference type="NCBI Taxonomy" id="27376"/>
    <lineage>
        <taxon>Eukaryota</taxon>
        <taxon>Fungi</taxon>
        <taxon>Fungi incertae sedis</taxon>
        <taxon>Mucoromycota</taxon>
        <taxon>Glomeromycotina</taxon>
        <taxon>Glomeromycetes</taxon>
        <taxon>Diversisporales</taxon>
        <taxon>Acaulosporaceae</taxon>
        <taxon>Acaulospora</taxon>
    </lineage>
</organism>
<evidence type="ECO:0000313" key="2">
    <source>
        <dbReference type="Proteomes" id="UP000789525"/>
    </source>
</evidence>
<gene>
    <name evidence="1" type="ORF">ACOLOM_LOCUS2737</name>
</gene>
<accession>A0ACA9KZS4</accession>
<protein>
    <submittedName>
        <fullName evidence="1">13299_t:CDS:1</fullName>
    </submittedName>
</protein>
<evidence type="ECO:0000313" key="1">
    <source>
        <dbReference type="EMBL" id="CAG8499604.1"/>
    </source>
</evidence>
<name>A0ACA9KZS4_9GLOM</name>
<reference evidence="1" key="1">
    <citation type="submission" date="2021-06" db="EMBL/GenBank/DDBJ databases">
        <authorList>
            <person name="Kallberg Y."/>
            <person name="Tangrot J."/>
            <person name="Rosling A."/>
        </authorList>
    </citation>
    <scope>NUCLEOTIDE SEQUENCE</scope>
    <source>
        <strain evidence="1">CL356</strain>
    </source>
</reference>
<dbReference type="EMBL" id="CAJVPT010003734">
    <property type="protein sequence ID" value="CAG8499604.1"/>
    <property type="molecule type" value="Genomic_DNA"/>
</dbReference>
<dbReference type="Proteomes" id="UP000789525">
    <property type="component" value="Unassembled WGS sequence"/>
</dbReference>